<dbReference type="EMBL" id="LT906439">
    <property type="protein sequence ID" value="SNU90564.1"/>
    <property type="molecule type" value="Genomic_DNA"/>
</dbReference>
<accession>A0A239T0S9</accession>
<dbReference type="InterPro" id="IPR029757">
    <property type="entry name" value="RpoE"/>
</dbReference>
<feature type="compositionally biased region" description="Acidic residues" evidence="7">
    <location>
        <begin position="118"/>
        <end position="134"/>
    </location>
</feature>
<name>A0A239T0S9_9STRE</name>
<evidence type="ECO:0000256" key="2">
    <source>
        <dbReference type="ARBA" id="ARBA00022478"/>
    </source>
</evidence>
<feature type="region of interest" description="Disordered" evidence="7">
    <location>
        <begin position="118"/>
        <end position="192"/>
    </location>
</feature>
<evidence type="ECO:0000256" key="3">
    <source>
        <dbReference type="ARBA" id="ARBA00022679"/>
    </source>
</evidence>
<dbReference type="HAMAP" id="MF_00357">
    <property type="entry name" value="RNApol_bact_RpoE"/>
    <property type="match status" value="1"/>
</dbReference>
<dbReference type="KEGG" id="smen:SAMEA4412692_1913"/>
<keyword evidence="5 6" id="KW-0804">Transcription</keyword>
<dbReference type="RefSeq" id="WP_018374016.1">
    <property type="nucleotide sequence ID" value="NZ_LT906439.1"/>
</dbReference>
<feature type="compositionally biased region" description="Acidic residues" evidence="7">
    <location>
        <begin position="141"/>
        <end position="192"/>
    </location>
</feature>
<comment type="function">
    <text evidence="6">Participates in both the initiation and recycling phases of transcription. In the presence of the delta subunit, RNAP displays an increased specificity of transcription, a decreased affinity for nucleic acids, and an increased efficiency of RNA synthesis because of enhanced recycling.</text>
</comment>
<protein>
    <recommendedName>
        <fullName evidence="6">Probable DNA-directed RNA polymerase subunit delta</fullName>
    </recommendedName>
    <alternativeName>
        <fullName evidence="6">RNAP delta factor</fullName>
    </alternativeName>
</protein>
<evidence type="ECO:0000313" key="9">
    <source>
        <dbReference type="EMBL" id="SNU90564.1"/>
    </source>
</evidence>
<keyword evidence="10" id="KW-1185">Reference proteome</keyword>
<evidence type="ECO:0000256" key="4">
    <source>
        <dbReference type="ARBA" id="ARBA00022695"/>
    </source>
</evidence>
<evidence type="ECO:0000256" key="7">
    <source>
        <dbReference type="SAM" id="MobiDB-lite"/>
    </source>
</evidence>
<dbReference type="Gene3D" id="1.10.10.1250">
    <property type="entry name" value="RNA polymerase, subunit delta, N-terminal domain"/>
    <property type="match status" value="1"/>
</dbReference>
<evidence type="ECO:0000256" key="1">
    <source>
        <dbReference type="ARBA" id="ARBA00009828"/>
    </source>
</evidence>
<dbReference type="eggNOG" id="COG3343">
    <property type="taxonomic scope" value="Bacteria"/>
</dbReference>
<dbReference type="InterPro" id="IPR007759">
    <property type="entry name" value="Asxl_HARE-HTH"/>
</dbReference>
<proteinExistence type="inferred from homology"/>
<dbReference type="GO" id="GO:0000428">
    <property type="term" value="C:DNA-directed RNA polymerase complex"/>
    <property type="evidence" value="ECO:0007669"/>
    <property type="project" value="UniProtKB-KW"/>
</dbReference>
<dbReference type="GO" id="GO:0003899">
    <property type="term" value="F:DNA-directed RNA polymerase activity"/>
    <property type="evidence" value="ECO:0007669"/>
    <property type="project" value="UniProtKB-UniRule"/>
</dbReference>
<dbReference type="Pfam" id="PF05066">
    <property type="entry name" value="HARE-HTH"/>
    <property type="match status" value="1"/>
</dbReference>
<dbReference type="Proteomes" id="UP000215185">
    <property type="component" value="Chromosome 1"/>
</dbReference>
<keyword evidence="3 6" id="KW-0808">Transferase</keyword>
<dbReference type="PROSITE" id="PS51913">
    <property type="entry name" value="HTH_HARE"/>
    <property type="match status" value="1"/>
</dbReference>
<dbReference type="GO" id="GO:0006355">
    <property type="term" value="P:regulation of DNA-templated transcription"/>
    <property type="evidence" value="ECO:0007669"/>
    <property type="project" value="UniProtKB-UniRule"/>
</dbReference>
<dbReference type="OrthoDB" id="401223at2"/>
<dbReference type="AlphaFoldDB" id="A0A239T0S9"/>
<comment type="similarity">
    <text evidence="1 6">Belongs to the RpoE family.</text>
</comment>
<sequence>MEFDVFAGQDKAELSMIEVARAILEARGRDNEMYFNDLVDEIQNYLGRSNSEIRDALPNFYTDLNVDGSFIPLGENRWGLRSWYAIDEIDEEVITLEEDSEDGAPKRKKKRVNAFMDGDEDAIDYNDDDPEDEEIHTPSSEYDEENPDDEKNEVESYDAELNEIVPDDEIDDDVELADEDDDDFTDEVESED</sequence>
<comment type="subunit">
    <text evidence="6">RNAP is composed of a core of 2 alpha, a beta and a beta' subunits. The core is associated with a delta subunit and one of several sigma factors.</text>
</comment>
<evidence type="ECO:0000256" key="6">
    <source>
        <dbReference type="HAMAP-Rule" id="MF_00357"/>
    </source>
</evidence>
<reference evidence="9 10" key="1">
    <citation type="submission" date="2017-06" db="EMBL/GenBank/DDBJ databases">
        <authorList>
            <consortium name="Pathogen Informatics"/>
        </authorList>
    </citation>
    <scope>NUCLEOTIDE SEQUENCE [LARGE SCALE GENOMIC DNA]</scope>
    <source>
        <strain evidence="9 10">NCTC13788</strain>
    </source>
</reference>
<evidence type="ECO:0000259" key="8">
    <source>
        <dbReference type="PROSITE" id="PS51913"/>
    </source>
</evidence>
<keyword evidence="2 6" id="KW-0240">DNA-directed RNA polymerase</keyword>
<evidence type="ECO:0000256" key="5">
    <source>
        <dbReference type="ARBA" id="ARBA00023163"/>
    </source>
</evidence>
<dbReference type="STRING" id="1123308.GCA_000380085_01473"/>
<gene>
    <name evidence="6 9" type="primary">rpoE</name>
    <name evidence="9" type="ORF">SAMEA4412692_01913</name>
</gene>
<organism evidence="9 10">
    <name type="scientific">Streptococcus merionis</name>
    <dbReference type="NCBI Taxonomy" id="400065"/>
    <lineage>
        <taxon>Bacteria</taxon>
        <taxon>Bacillati</taxon>
        <taxon>Bacillota</taxon>
        <taxon>Bacilli</taxon>
        <taxon>Lactobacillales</taxon>
        <taxon>Streptococcaceae</taxon>
        <taxon>Streptococcus</taxon>
    </lineage>
</organism>
<evidence type="ECO:0000313" key="10">
    <source>
        <dbReference type="Proteomes" id="UP000215185"/>
    </source>
</evidence>
<dbReference type="NCBIfam" id="TIGR04567">
    <property type="entry name" value="RNAP_delt_lowGC"/>
    <property type="match status" value="1"/>
</dbReference>
<dbReference type="GO" id="GO:0006351">
    <property type="term" value="P:DNA-templated transcription"/>
    <property type="evidence" value="ECO:0007669"/>
    <property type="project" value="InterPro"/>
</dbReference>
<dbReference type="InterPro" id="IPR038087">
    <property type="entry name" value="RNAP_delta_N_dom_sf"/>
</dbReference>
<feature type="domain" description="HTH HARE-type" evidence="8">
    <location>
        <begin position="14"/>
        <end position="83"/>
    </location>
</feature>
<keyword evidence="4 6" id="KW-0548">Nucleotidyltransferase</keyword>